<dbReference type="Proteomes" id="UP000054549">
    <property type="component" value="Unassembled WGS sequence"/>
</dbReference>
<reference evidence="2 3" key="1">
    <citation type="submission" date="2014-04" db="EMBL/GenBank/DDBJ databases">
        <title>Evolutionary Origins and Diversification of the Mycorrhizal Mutualists.</title>
        <authorList>
            <consortium name="DOE Joint Genome Institute"/>
            <consortium name="Mycorrhizal Genomics Consortium"/>
            <person name="Kohler A."/>
            <person name="Kuo A."/>
            <person name="Nagy L.G."/>
            <person name="Floudas D."/>
            <person name="Copeland A."/>
            <person name="Barry K.W."/>
            <person name="Cichocki N."/>
            <person name="Veneault-Fourrey C."/>
            <person name="LaButti K."/>
            <person name="Lindquist E.A."/>
            <person name="Lipzen A."/>
            <person name="Lundell T."/>
            <person name="Morin E."/>
            <person name="Murat C."/>
            <person name="Riley R."/>
            <person name="Ohm R."/>
            <person name="Sun H."/>
            <person name="Tunlid A."/>
            <person name="Henrissat B."/>
            <person name="Grigoriev I.V."/>
            <person name="Hibbett D.S."/>
            <person name="Martin F."/>
        </authorList>
    </citation>
    <scope>NUCLEOTIDE SEQUENCE [LARGE SCALE GENOMIC DNA]</scope>
    <source>
        <strain evidence="2 3">Koide BX008</strain>
    </source>
</reference>
<proteinExistence type="predicted"/>
<dbReference type="AlphaFoldDB" id="A0A0C2TEC2"/>
<dbReference type="HOGENOM" id="CLU_2497407_0_0_1"/>
<evidence type="ECO:0000313" key="3">
    <source>
        <dbReference type="Proteomes" id="UP000054549"/>
    </source>
</evidence>
<organism evidence="2 3">
    <name type="scientific">Amanita muscaria (strain Koide BX008)</name>
    <dbReference type="NCBI Taxonomy" id="946122"/>
    <lineage>
        <taxon>Eukaryota</taxon>
        <taxon>Fungi</taxon>
        <taxon>Dikarya</taxon>
        <taxon>Basidiomycota</taxon>
        <taxon>Agaricomycotina</taxon>
        <taxon>Agaricomycetes</taxon>
        <taxon>Agaricomycetidae</taxon>
        <taxon>Agaricales</taxon>
        <taxon>Pluteineae</taxon>
        <taxon>Amanitaceae</taxon>
        <taxon>Amanita</taxon>
    </lineage>
</organism>
<evidence type="ECO:0000256" key="1">
    <source>
        <dbReference type="SAM" id="MobiDB-lite"/>
    </source>
</evidence>
<evidence type="ECO:0000313" key="2">
    <source>
        <dbReference type="EMBL" id="KIL65179.1"/>
    </source>
</evidence>
<gene>
    <name evidence="2" type="ORF">M378DRAFT_162441</name>
</gene>
<feature type="region of interest" description="Disordered" evidence="1">
    <location>
        <begin position="38"/>
        <end position="63"/>
    </location>
</feature>
<accession>A0A0C2TEC2</accession>
<dbReference type="InParanoid" id="A0A0C2TEC2"/>
<protein>
    <submittedName>
        <fullName evidence="2">Uncharacterized protein</fullName>
    </submittedName>
</protein>
<name>A0A0C2TEC2_AMAMK</name>
<dbReference type="EMBL" id="KN818244">
    <property type="protein sequence ID" value="KIL65179.1"/>
    <property type="molecule type" value="Genomic_DNA"/>
</dbReference>
<keyword evidence="3" id="KW-1185">Reference proteome</keyword>
<sequence>MDGEKRNILRLPSLSTLIRRDNLGEMDRGVSGTRLMRGREDKDAPAGSGRCTGLGEGEGDGESSVIIPIDGTAGVALIGAGAGGNG</sequence>